<organism evidence="7 8">
    <name type="scientific">Tetragonisca angustula</name>
    <dbReference type="NCBI Taxonomy" id="166442"/>
    <lineage>
        <taxon>Eukaryota</taxon>
        <taxon>Metazoa</taxon>
        <taxon>Ecdysozoa</taxon>
        <taxon>Arthropoda</taxon>
        <taxon>Hexapoda</taxon>
        <taxon>Insecta</taxon>
        <taxon>Pterygota</taxon>
        <taxon>Neoptera</taxon>
        <taxon>Endopterygota</taxon>
        <taxon>Hymenoptera</taxon>
        <taxon>Apocrita</taxon>
        <taxon>Aculeata</taxon>
        <taxon>Apoidea</taxon>
        <taxon>Anthophila</taxon>
        <taxon>Apidae</taxon>
        <taxon>Tetragonisca</taxon>
    </lineage>
</organism>
<dbReference type="EMBL" id="JAWNGG020000361">
    <property type="protein sequence ID" value="KAK9293913.1"/>
    <property type="molecule type" value="Genomic_DNA"/>
</dbReference>
<dbReference type="Pfam" id="PF25772">
    <property type="entry name" value="HEAT_RRP12_N"/>
    <property type="match status" value="1"/>
</dbReference>
<dbReference type="GO" id="GO:0005634">
    <property type="term" value="C:nucleus"/>
    <property type="evidence" value="ECO:0007669"/>
    <property type="project" value="UniProtKB-SubCell"/>
</dbReference>
<feature type="domain" description="RRP12 N-terminal HEAT" evidence="6">
    <location>
        <begin position="140"/>
        <end position="381"/>
    </location>
</feature>
<dbReference type="Proteomes" id="UP001432146">
    <property type="component" value="Unassembled WGS sequence"/>
</dbReference>
<feature type="region of interest" description="Disordered" evidence="4">
    <location>
        <begin position="1"/>
        <end position="30"/>
    </location>
</feature>
<dbReference type="PANTHER" id="PTHR48287">
    <property type="entry name" value="ARM REPEAT SUPERFAMILY PROTEIN"/>
    <property type="match status" value="1"/>
</dbReference>
<comment type="caution">
    <text evidence="7">The sequence shown here is derived from an EMBL/GenBank/DDBJ whole genome shotgun (WGS) entry which is preliminary data.</text>
</comment>
<evidence type="ECO:0000259" key="6">
    <source>
        <dbReference type="Pfam" id="PF25772"/>
    </source>
</evidence>
<dbReference type="InterPro" id="IPR011989">
    <property type="entry name" value="ARM-like"/>
</dbReference>
<reference evidence="7 8" key="1">
    <citation type="submission" date="2024-05" db="EMBL/GenBank/DDBJ databases">
        <title>The nuclear and mitochondrial genome assemblies of Tetragonisca angustula (Apidae: Meliponini), a tiny yet remarkable pollinator in the Neotropics.</title>
        <authorList>
            <person name="Ferrari R."/>
            <person name="Ricardo P.C."/>
            <person name="Dias F.C."/>
            <person name="Araujo N.S."/>
            <person name="Soares D.O."/>
            <person name="Zhou Q.-S."/>
            <person name="Zhu C.-D."/>
            <person name="Coutinho L."/>
            <person name="Airas M.C."/>
            <person name="Batista T.M."/>
        </authorList>
    </citation>
    <scope>NUCLEOTIDE SEQUENCE [LARGE SCALE GENOMIC DNA]</scope>
    <source>
        <strain evidence="7">ASF017062</strain>
        <tissue evidence="7">Abdomen</tissue>
    </source>
</reference>
<keyword evidence="3" id="KW-0539">Nucleus</keyword>
<dbReference type="InterPro" id="IPR016024">
    <property type="entry name" value="ARM-type_fold"/>
</dbReference>
<feature type="region of interest" description="Disordered" evidence="4">
    <location>
        <begin position="1298"/>
        <end position="1320"/>
    </location>
</feature>
<evidence type="ECO:0000313" key="8">
    <source>
        <dbReference type="Proteomes" id="UP001432146"/>
    </source>
</evidence>
<feature type="compositionally biased region" description="Basic and acidic residues" evidence="4">
    <location>
        <begin position="1159"/>
        <end position="1169"/>
    </location>
</feature>
<accession>A0AAW0Z8L3</accession>
<protein>
    <recommendedName>
        <fullName evidence="9">RRP12-like protein</fullName>
    </recommendedName>
</protein>
<evidence type="ECO:0000256" key="4">
    <source>
        <dbReference type="SAM" id="MobiDB-lite"/>
    </source>
</evidence>
<evidence type="ECO:0000259" key="5">
    <source>
        <dbReference type="Pfam" id="PF08161"/>
    </source>
</evidence>
<name>A0AAW0Z8L3_9HYME</name>
<dbReference type="InterPro" id="IPR012978">
    <property type="entry name" value="HEAT_RRP12"/>
</dbReference>
<comment type="subcellular location">
    <subcellularLocation>
        <location evidence="1">Nucleus</location>
    </subcellularLocation>
</comment>
<keyword evidence="8" id="KW-1185">Reference proteome</keyword>
<feature type="compositionally biased region" description="Polar residues" evidence="4">
    <location>
        <begin position="20"/>
        <end position="29"/>
    </location>
</feature>
<dbReference type="InterPro" id="IPR057860">
    <property type="entry name" value="HEAT_RRP12_N"/>
</dbReference>
<dbReference type="Pfam" id="PF08161">
    <property type="entry name" value="RRP12_HEAT"/>
    <property type="match status" value="1"/>
</dbReference>
<evidence type="ECO:0000256" key="2">
    <source>
        <dbReference type="ARBA" id="ARBA00007690"/>
    </source>
</evidence>
<evidence type="ECO:0008006" key="9">
    <source>
        <dbReference type="Google" id="ProtNLM"/>
    </source>
</evidence>
<feature type="region of interest" description="Disordered" evidence="4">
    <location>
        <begin position="1253"/>
        <end position="1284"/>
    </location>
</feature>
<evidence type="ECO:0000313" key="7">
    <source>
        <dbReference type="EMBL" id="KAK9293913.1"/>
    </source>
</evidence>
<dbReference type="SUPFAM" id="SSF48371">
    <property type="entry name" value="ARM repeat"/>
    <property type="match status" value="1"/>
</dbReference>
<dbReference type="InterPro" id="IPR052087">
    <property type="entry name" value="RRP12"/>
</dbReference>
<feature type="domain" description="RRP12 HEAT" evidence="5">
    <location>
        <begin position="452"/>
        <end position="715"/>
    </location>
</feature>
<dbReference type="Gene3D" id="1.25.10.10">
    <property type="entry name" value="Leucine-rich Repeat Variant"/>
    <property type="match status" value="1"/>
</dbReference>
<proteinExistence type="inferred from homology"/>
<feature type="compositionally biased region" description="Basic residues" evidence="4">
    <location>
        <begin position="9"/>
        <end position="18"/>
    </location>
</feature>
<gene>
    <name evidence="7" type="ORF">QLX08_011299</name>
</gene>
<comment type="similarity">
    <text evidence="2">Belongs to the RRP12 family.</text>
</comment>
<evidence type="ECO:0000256" key="1">
    <source>
        <dbReference type="ARBA" id="ARBA00004123"/>
    </source>
</evidence>
<feature type="region of interest" description="Disordered" evidence="4">
    <location>
        <begin position="1096"/>
        <end position="1121"/>
    </location>
</feature>
<evidence type="ECO:0000256" key="3">
    <source>
        <dbReference type="ARBA" id="ARBA00023242"/>
    </source>
</evidence>
<feature type="region of interest" description="Disordered" evidence="4">
    <location>
        <begin position="1157"/>
        <end position="1227"/>
    </location>
</feature>
<sequence>MGKLGVRLNSRKKAKRWLKGQSSSSNPQTVKHREQASWMFFKDPTGNITNIKDSNFFYNFFFTFDTIKNFLIILATEKPGITKEELQKHDAVQGVKSPAETSENDNNSWETCTEDTANTFATNYSNCSNVSFSRFLNHFQSDSLLHKEMLAVLSAVTEIIKQNGGNETSTEYFAAMMSTLEAIESNMSIAATLSLLGMGLKTVPKNVLNVQFGAASKIFLDILVRYASSEEYLILRHCIHCLSVLLRAQEAAAWSNSSTMQVLDIVLSFIIHHKPKLRKSAQHGIIAILNGSDIMKSEDPPPYHPATPYIAKFCIGLLQPDSESSGSTNVLHILTLLKDIFHHLPKAHVKTISESLLKLMTMKNVLITSCCLQTFHSLFVSRPSAAILPAQRNGQMISALYVYQPPATDVQPTLAWLTVMQEAHLNIAHNSLNLCAVLLPRMFETCIKYWLSDKSEIISGTSHTIKILLQECVSKLCETEETIKIYKDAIGQITLIMREALHYRYLEAWYYIFHLIALLFEIIGKAKNPQLIEILKNLAVLRDSYNFTSKNDAEYAIGAAIKVLGPETVLNIIPLKTSNNTINLKRSWLLPLLKNCVLGGSLTFFMQTLLPIATLCEKKSLEPVGGKTYEFLVCQIWAILPSICNNAIDVKDNFKNIAKVLGTNFSNKNLRMSILHALRRLVTRAVENNKEEDICELARFAKNYLPLFLSLYTTKPNGTDEEGQRSSTYNTIKIYLTIANKELVHELFDRALSRLKESDVDDFLNESIHDIIRLFIEHTDIDKIKEFYDMSVSCLKENSKLKEQKKIYRFLEEICGSEKETCKTFVAQYRREIQKLLISSATEVAKPSRGSRLRCLIHLVKIHPQLEKTKFLEAVVPEAVIYLKDLNAHCRNSAYQLLNTIAEKFLGHPTHLKDYINMLMVGLSGGEQNIQKYCIASLLALSSITYYYNGSLGMDTVKEILEHACVFVTSPTREITEAALAYIKVYITVMPYHIVAPNLKILIDALCAMSNDCQRHFRQKVRDILVKLTRKYGMETISSMIPASNVMLHKRLKNMNKMEMKKKKKRELKKLEKEGNEDDIEFDAKRRPKSLEEILADSDDEFEENLENKKPTKKKRTSRKEAWIQENEEIIDLIDPAAARNISTTQPAADINSKTVAAKRKDHEFKTTPDGRLIITLDNEKDDEPKPKRRKKSTLLLHSDSEDDYEDDDIQSVATSQEMSRKRKCSDNYDNLSVKSAFTTKYEAGGSGIHRSLKKAKTERVPGAEYKASKAGGDVKKKGKPDPYAYVPLTRAALNKRIFKKGQDDGQLEEQESASRVENH</sequence>
<feature type="compositionally biased region" description="Acidic residues" evidence="4">
    <location>
        <begin position="1096"/>
        <end position="1105"/>
    </location>
</feature>
<feature type="region of interest" description="Disordered" evidence="4">
    <location>
        <begin position="1060"/>
        <end position="1084"/>
    </location>
</feature>
<dbReference type="PANTHER" id="PTHR48287:SF1">
    <property type="entry name" value="ARM REPEAT SUPERFAMILY PROTEIN"/>
    <property type="match status" value="1"/>
</dbReference>
<feature type="compositionally biased region" description="Acidic residues" evidence="4">
    <location>
        <begin position="1201"/>
        <end position="1210"/>
    </location>
</feature>